<dbReference type="RefSeq" id="WP_003375446.1">
    <property type="nucleotide sequence ID" value="NZ_ACSJ01000007.1"/>
</dbReference>
<evidence type="ECO:0000313" key="1">
    <source>
        <dbReference type="EMBL" id="EES90925.1"/>
    </source>
</evidence>
<dbReference type="EMBL" id="ACSJ01000007">
    <property type="protein sequence ID" value="EES90925.1"/>
    <property type="molecule type" value="Genomic_DNA"/>
</dbReference>
<sequence>MILSSQEKEQMKNYVINSLIEKYNYAKDKASDIVNNSSLIEELEKDPTKILYFDSEFWASRLSARSKIKC</sequence>
<organism evidence="1 2">
    <name type="scientific">Clostridium botulinum D str. 1873</name>
    <dbReference type="NCBI Taxonomy" id="592027"/>
    <lineage>
        <taxon>Bacteria</taxon>
        <taxon>Bacillati</taxon>
        <taxon>Bacillota</taxon>
        <taxon>Clostridia</taxon>
        <taxon>Eubacteriales</taxon>
        <taxon>Clostridiaceae</taxon>
        <taxon>Clostridium</taxon>
    </lineage>
</organism>
<dbReference type="GeneID" id="66319516"/>
<accession>A0A9P2LKZ3</accession>
<protein>
    <submittedName>
        <fullName evidence="1">Uncharacterized protein</fullName>
    </submittedName>
</protein>
<gene>
    <name evidence="1" type="ORF">CLG_B0795</name>
</gene>
<dbReference type="Proteomes" id="UP000006160">
    <property type="component" value="Unassembled WGS sequence"/>
</dbReference>
<name>A0A9P2LKZ3_CLOBO</name>
<comment type="caution">
    <text evidence="1">The sequence shown here is derived from an EMBL/GenBank/DDBJ whole genome shotgun (WGS) entry which is preliminary data.</text>
</comment>
<evidence type="ECO:0000313" key="2">
    <source>
        <dbReference type="Proteomes" id="UP000006160"/>
    </source>
</evidence>
<proteinExistence type="predicted"/>
<reference evidence="1 2" key="1">
    <citation type="submission" date="2009-10" db="EMBL/GenBank/DDBJ databases">
        <authorList>
            <person name="Shrivastava S."/>
            <person name="Brinkac L.B."/>
            <person name="Brown J.L."/>
            <person name="Bruce D.B."/>
            <person name="Detter C."/>
            <person name="Green L.D."/>
            <person name="Munk C.A."/>
            <person name="Rogers Y.C."/>
            <person name="Tapia R."/>
            <person name="Saunders E.S."/>
            <person name="Sims D.R."/>
            <person name="Smith L.A."/>
            <person name="Smith T.J."/>
            <person name="Sutton G."/>
            <person name="Brettin T."/>
        </authorList>
    </citation>
    <scope>NUCLEOTIDE SEQUENCE [LARGE SCALE GENOMIC DNA]</scope>
    <source>
        <strain evidence="2">D str. 1873</strain>
    </source>
</reference>
<dbReference type="AlphaFoldDB" id="A0A9P2LKZ3"/>